<organism evidence="2 3">
    <name type="scientific">Rhizobium leguminosarum</name>
    <dbReference type="NCBI Taxonomy" id="384"/>
    <lineage>
        <taxon>Bacteria</taxon>
        <taxon>Pseudomonadati</taxon>
        <taxon>Pseudomonadota</taxon>
        <taxon>Alphaproteobacteria</taxon>
        <taxon>Hyphomicrobiales</taxon>
        <taxon>Rhizobiaceae</taxon>
        <taxon>Rhizobium/Agrobacterium group</taxon>
        <taxon>Rhizobium</taxon>
    </lineage>
</organism>
<evidence type="ECO:0000313" key="3">
    <source>
        <dbReference type="Proteomes" id="UP000283817"/>
    </source>
</evidence>
<dbReference type="PROSITE" id="PS50222">
    <property type="entry name" value="EF_HAND_2"/>
    <property type="match status" value="1"/>
</dbReference>
<dbReference type="InterPro" id="IPR011992">
    <property type="entry name" value="EF-hand-dom_pair"/>
</dbReference>
<dbReference type="GO" id="GO:0005509">
    <property type="term" value="F:calcium ion binding"/>
    <property type="evidence" value="ECO:0007669"/>
    <property type="project" value="InterPro"/>
</dbReference>
<evidence type="ECO:0000313" key="2">
    <source>
        <dbReference type="EMBL" id="RWX34202.1"/>
    </source>
</evidence>
<dbReference type="SUPFAM" id="SSF47473">
    <property type="entry name" value="EF-hand"/>
    <property type="match status" value="1"/>
</dbReference>
<dbReference type="EMBL" id="SBHX01000017">
    <property type="protein sequence ID" value="RWX34202.1"/>
    <property type="molecule type" value="Genomic_DNA"/>
</dbReference>
<sequence length="121" mass="13023">MATGVNSTPLSQMLNNAFTKCDRDGDSKLNSEEFANFNEVLSPGVKLDDNGKATVDMKARMDHDVDGNVDREEMNTTGVLMPADLCDPGLKSMINYLHLKGDSSALAAAAVLLDDEFPANQ</sequence>
<dbReference type="Proteomes" id="UP000283817">
    <property type="component" value="Unassembled WGS sequence"/>
</dbReference>
<accession>A0A444I7L4</accession>
<dbReference type="InterPro" id="IPR002048">
    <property type="entry name" value="EF_hand_dom"/>
</dbReference>
<evidence type="ECO:0000259" key="1">
    <source>
        <dbReference type="PROSITE" id="PS50222"/>
    </source>
</evidence>
<dbReference type="RefSeq" id="WP_128410136.1">
    <property type="nucleotide sequence ID" value="NZ_SBHX01000017.1"/>
</dbReference>
<reference evidence="2 3" key="1">
    <citation type="submission" date="2019-01" db="EMBL/GenBank/DDBJ databases">
        <title>RHIZO-ID as a novel technology for direct rhizobia identification.</title>
        <authorList>
            <person name="De Meyer S.E."/>
        </authorList>
    </citation>
    <scope>NUCLEOTIDE SEQUENCE [LARGE SCALE GENOMIC DNA]</scope>
    <source>
        <strain evidence="2 3">WSM448</strain>
    </source>
</reference>
<name>A0A444I7L4_RHILE</name>
<feature type="domain" description="EF-hand" evidence="1">
    <location>
        <begin position="9"/>
        <end position="44"/>
    </location>
</feature>
<dbReference type="AlphaFoldDB" id="A0A444I7L4"/>
<dbReference type="Gene3D" id="1.10.238.10">
    <property type="entry name" value="EF-hand"/>
    <property type="match status" value="1"/>
</dbReference>
<comment type="caution">
    <text evidence="2">The sequence shown here is derived from an EMBL/GenBank/DDBJ whole genome shotgun (WGS) entry which is preliminary data.</text>
</comment>
<gene>
    <name evidence="2" type="ORF">EHI47_07325</name>
</gene>
<proteinExistence type="predicted"/>
<protein>
    <recommendedName>
        <fullName evidence="1">EF-hand domain-containing protein</fullName>
    </recommendedName>
</protein>